<evidence type="ECO:0000313" key="2">
    <source>
        <dbReference type="EMBL" id="MBT0767909.1"/>
    </source>
</evidence>
<comment type="caution">
    <text evidence="2">The sequence shown here is derived from an EMBL/GenBank/DDBJ whole genome shotgun (WGS) entry which is preliminary data.</text>
</comment>
<accession>A0ABS5TBX9</accession>
<keyword evidence="1" id="KW-0472">Membrane</keyword>
<evidence type="ECO:0000313" key="3">
    <source>
        <dbReference type="Proteomes" id="UP001197247"/>
    </source>
</evidence>
<evidence type="ECO:0008006" key="4">
    <source>
        <dbReference type="Google" id="ProtNLM"/>
    </source>
</evidence>
<name>A0ABS5TBX9_9ACTN</name>
<gene>
    <name evidence="2" type="ORF">KIH74_03180</name>
</gene>
<dbReference type="EMBL" id="JAHBAY010000001">
    <property type="protein sequence ID" value="MBT0767909.1"/>
    <property type="molecule type" value="Genomic_DNA"/>
</dbReference>
<keyword evidence="1" id="KW-0812">Transmembrane</keyword>
<evidence type="ECO:0000256" key="1">
    <source>
        <dbReference type="SAM" id="Phobius"/>
    </source>
</evidence>
<protein>
    <recommendedName>
        <fullName evidence="4">Secreted protein</fullName>
    </recommendedName>
</protein>
<proteinExistence type="predicted"/>
<dbReference type="Proteomes" id="UP001197247">
    <property type="component" value="Unassembled WGS sequence"/>
</dbReference>
<reference evidence="2 3" key="1">
    <citation type="submission" date="2021-05" db="EMBL/GenBank/DDBJ databases">
        <title>Kineosporia and Streptomyces sp. nov. two new marine actinobacteria isolated from Coral.</title>
        <authorList>
            <person name="Buangrab K."/>
            <person name="Sutthacheep M."/>
            <person name="Yeemin T."/>
            <person name="Harunari E."/>
            <person name="Igarashi Y."/>
            <person name="Kanchanasin P."/>
            <person name="Tanasupawat S."/>
            <person name="Phongsopitanun W."/>
        </authorList>
    </citation>
    <scope>NUCLEOTIDE SEQUENCE [LARGE SCALE GENOMIC DNA]</scope>
    <source>
        <strain evidence="2 3">J2-2</strain>
    </source>
</reference>
<dbReference type="RefSeq" id="WP_214154176.1">
    <property type="nucleotide sequence ID" value="NZ_JAHBAY010000001.1"/>
</dbReference>
<keyword evidence="3" id="KW-1185">Reference proteome</keyword>
<keyword evidence="1" id="KW-1133">Transmembrane helix</keyword>
<feature type="transmembrane region" description="Helical" evidence="1">
    <location>
        <begin position="12"/>
        <end position="30"/>
    </location>
</feature>
<sequence>MTRTVVAPIRVVVPAVIGTVLLVLGSRWLIGDSLVLFPQVRQTSCQDGLCVERVRYPDLLLVPGRSEVQVRHEGENDGRRYVQGDPFDAAPEEVIVTWSDGGVSLAGPSATLTWDADVLARLDD</sequence>
<organism evidence="2 3">
    <name type="scientific">Kineosporia corallincola</name>
    <dbReference type="NCBI Taxonomy" id="2835133"/>
    <lineage>
        <taxon>Bacteria</taxon>
        <taxon>Bacillati</taxon>
        <taxon>Actinomycetota</taxon>
        <taxon>Actinomycetes</taxon>
        <taxon>Kineosporiales</taxon>
        <taxon>Kineosporiaceae</taxon>
        <taxon>Kineosporia</taxon>
    </lineage>
</organism>